<dbReference type="OrthoDB" id="3497025at2"/>
<dbReference type="InterPro" id="IPR052900">
    <property type="entry name" value="Phospholipid_Metab_Enz"/>
</dbReference>
<dbReference type="PANTHER" id="PTHR43606">
    <property type="entry name" value="PHOSPHATASE, PUTATIVE (AFU_ORTHOLOGUE AFUA_6G08710)-RELATED"/>
    <property type="match status" value="1"/>
</dbReference>
<keyword evidence="1" id="KW-0732">Signal</keyword>
<protein>
    <submittedName>
        <fullName evidence="4">Phosphodiesterase/alkaline phosphatase D</fullName>
        <ecNumber evidence="4">3.1.3.1</ecNumber>
    </submittedName>
</protein>
<dbReference type="InterPro" id="IPR038607">
    <property type="entry name" value="PhoD-like_sf"/>
</dbReference>
<dbReference type="InterPro" id="IPR032093">
    <property type="entry name" value="PhoD_N"/>
</dbReference>
<feature type="signal peptide" evidence="1">
    <location>
        <begin position="1"/>
        <end position="31"/>
    </location>
</feature>
<feature type="domain" description="PhoD-like phosphatase metallophosphatase" evidence="2">
    <location>
        <begin position="163"/>
        <end position="517"/>
    </location>
</feature>
<dbReference type="PROSITE" id="PS51318">
    <property type="entry name" value="TAT"/>
    <property type="match status" value="1"/>
</dbReference>
<evidence type="ECO:0000313" key="5">
    <source>
        <dbReference type="Proteomes" id="UP000031890"/>
    </source>
</evidence>
<dbReference type="Pfam" id="PF16655">
    <property type="entry name" value="PhoD_N"/>
    <property type="match status" value="1"/>
</dbReference>
<accession>A0A0B6EXA3</accession>
<dbReference type="InterPro" id="IPR029052">
    <property type="entry name" value="Metallo-depent_PP-like"/>
</dbReference>
<dbReference type="KEGG" id="csx:CSING_09660"/>
<feature type="chain" id="PRO_5002120401" evidence="1">
    <location>
        <begin position="32"/>
        <end position="546"/>
    </location>
</feature>
<dbReference type="GO" id="GO:0004035">
    <property type="term" value="F:alkaline phosphatase activity"/>
    <property type="evidence" value="ECO:0007669"/>
    <property type="project" value="UniProtKB-EC"/>
</dbReference>
<dbReference type="STRING" id="161899.CSING_09660"/>
<dbReference type="Proteomes" id="UP000031890">
    <property type="component" value="Chromosome"/>
</dbReference>
<gene>
    <name evidence="4" type="primary">pld</name>
    <name evidence="4" type="ORF">CSING_09660</name>
</gene>
<sequence length="546" mass="59486">MRRSFSRRRLLHATGLATATAASLAASSASAADPNASASLGLVEPPEGQLPFVHGVASGDPIPDSVILWTRVTPTEEALPGSGVGPAVTVEWEVARDEGMGDVVKRGHAHATADHDHTVHVDPHGLEPDTVYFYRFIVDGASSPIGRTKTAPAANASPDKLTFGVASCANWESGFFSAYRDIAQRARGGQLDYMVFLGDYIYEYRSGAYSGFGPVRLHHPAHEITTLADYRTRYGRYRTDPDLQEAHAALPWVVVWDDHEIANDNWAGGAENHSPATEGSWAARQSAAMRAYFEWMPVRATAPSEAGHLYRSLTFGDLVELTMMDLRTYRDEQVSWNPVAFAQEGRSMLGSEQYAWLLGKIETSQATWKVLGNSVMFAPLNLISLQENSMTAQVAAALTDNITSIPINGDQWDGYSAERRALIDALPTHTLFLTGDIHTEWAHAITTGSRVVGAEMVCASVSAPNINEALNLRQGNTVSQTAQQLLRAANPHCHHVDLDSHGYSFVTITREEAQMHWLRVEDLLKPGSPVHEAVSMTFKPGVGFVS</sequence>
<dbReference type="InterPro" id="IPR018946">
    <property type="entry name" value="PhoD-like_MPP"/>
</dbReference>
<dbReference type="PANTHER" id="PTHR43606:SF2">
    <property type="entry name" value="ALKALINE PHOSPHATASE FAMILY PROTEIN (AFU_ORTHOLOGUE AFUA_5G03860)"/>
    <property type="match status" value="1"/>
</dbReference>
<name>A0A0B6EXA3_9CORY</name>
<evidence type="ECO:0000259" key="3">
    <source>
        <dbReference type="Pfam" id="PF16655"/>
    </source>
</evidence>
<dbReference type="HOGENOM" id="CLU_015982_1_0_11"/>
<organism evidence="4 5">
    <name type="scientific">Corynebacterium singulare</name>
    <dbReference type="NCBI Taxonomy" id="161899"/>
    <lineage>
        <taxon>Bacteria</taxon>
        <taxon>Bacillati</taxon>
        <taxon>Actinomycetota</taxon>
        <taxon>Actinomycetes</taxon>
        <taxon>Mycobacteriales</taxon>
        <taxon>Corynebacteriaceae</taxon>
        <taxon>Corynebacterium</taxon>
    </lineage>
</organism>
<reference evidence="4 5" key="1">
    <citation type="journal article" date="2015" name="Genome Announc.">
        <title>Complete Genome Sequence and Annotation of Corynebacterium singulare DSM 44357, Isolated from a Human Semen Specimen.</title>
        <authorList>
            <person name="Merten M."/>
            <person name="Brinkrolf K."/>
            <person name="Albersmeier A."/>
            <person name="Kutter Y."/>
            <person name="Ruckert C."/>
            <person name="Tauch A."/>
        </authorList>
    </citation>
    <scope>NUCLEOTIDE SEQUENCE [LARGE SCALE GENOMIC DNA]</scope>
    <source>
        <strain evidence="4">IBS B52218</strain>
    </source>
</reference>
<proteinExistence type="predicted"/>
<dbReference type="InterPro" id="IPR006311">
    <property type="entry name" value="TAT_signal"/>
</dbReference>
<evidence type="ECO:0000313" key="4">
    <source>
        <dbReference type="EMBL" id="AJI79448.1"/>
    </source>
</evidence>
<dbReference type="Gene3D" id="3.60.21.70">
    <property type="entry name" value="PhoD-like phosphatase"/>
    <property type="match status" value="1"/>
</dbReference>
<dbReference type="Pfam" id="PF09423">
    <property type="entry name" value="PhoD"/>
    <property type="match status" value="1"/>
</dbReference>
<evidence type="ECO:0000256" key="1">
    <source>
        <dbReference type="SAM" id="SignalP"/>
    </source>
</evidence>
<dbReference type="Gene3D" id="2.60.40.380">
    <property type="entry name" value="Purple acid phosphatase-like, N-terminal"/>
    <property type="match status" value="1"/>
</dbReference>
<dbReference type="EMBL" id="CP010827">
    <property type="protein sequence ID" value="AJI79448.1"/>
    <property type="molecule type" value="Genomic_DNA"/>
</dbReference>
<evidence type="ECO:0000259" key="2">
    <source>
        <dbReference type="Pfam" id="PF09423"/>
    </source>
</evidence>
<dbReference type="AlphaFoldDB" id="A0A0B6EXA3"/>
<keyword evidence="4" id="KW-0378">Hydrolase</keyword>
<feature type="domain" description="Phospholipase D N-terminal" evidence="3">
    <location>
        <begin position="54"/>
        <end position="150"/>
    </location>
</feature>
<dbReference type="SUPFAM" id="SSF56300">
    <property type="entry name" value="Metallo-dependent phosphatases"/>
    <property type="match status" value="1"/>
</dbReference>
<dbReference type="CDD" id="cd07389">
    <property type="entry name" value="MPP_PhoD"/>
    <property type="match status" value="1"/>
</dbReference>
<dbReference type="RefSeq" id="WP_042531746.1">
    <property type="nucleotide sequence ID" value="NZ_CP010827.1"/>
</dbReference>
<dbReference type="EC" id="3.1.3.1" evidence="4"/>